<evidence type="ECO:0000313" key="13">
    <source>
        <dbReference type="Proteomes" id="UP000035159"/>
    </source>
</evidence>
<evidence type="ECO:0000256" key="7">
    <source>
        <dbReference type="ARBA" id="ARBA00024799"/>
    </source>
</evidence>
<reference evidence="12 13" key="1">
    <citation type="submission" date="2015-04" db="EMBL/GenBank/DDBJ databases">
        <title>Complete Genome Sequence of Kosmotoga pacifica SLHLJ1.</title>
        <authorList>
            <person name="Jiang L.J."/>
            <person name="Shao Z.Z."/>
            <person name="Jebbar M."/>
        </authorList>
    </citation>
    <scope>NUCLEOTIDE SEQUENCE [LARGE SCALE GENOMIC DNA]</scope>
    <source>
        <strain evidence="12 13">SLHLJ1</strain>
    </source>
</reference>
<dbReference type="SUPFAM" id="SSF89095">
    <property type="entry name" value="GatB/YqeY motif"/>
    <property type="match status" value="1"/>
</dbReference>
<dbReference type="Pfam" id="PF02934">
    <property type="entry name" value="GatB_N"/>
    <property type="match status" value="1"/>
</dbReference>
<evidence type="ECO:0000256" key="4">
    <source>
        <dbReference type="ARBA" id="ARBA00022741"/>
    </source>
</evidence>
<dbReference type="PANTHER" id="PTHR11659">
    <property type="entry name" value="GLUTAMYL-TRNA GLN AMIDOTRANSFERASE SUBUNIT B MITOCHONDRIAL AND PROKARYOTIC PET112-RELATED"/>
    <property type="match status" value="1"/>
</dbReference>
<evidence type="ECO:0000256" key="5">
    <source>
        <dbReference type="ARBA" id="ARBA00022840"/>
    </source>
</evidence>
<keyword evidence="4 10" id="KW-0547">Nucleotide-binding</keyword>
<proteinExistence type="inferred from homology"/>
<dbReference type="InterPro" id="IPR006075">
    <property type="entry name" value="Asn/Gln-tRNA_Trfase_suB/E_cat"/>
</dbReference>
<evidence type="ECO:0000256" key="3">
    <source>
        <dbReference type="ARBA" id="ARBA00022598"/>
    </source>
</evidence>
<protein>
    <recommendedName>
        <fullName evidence="10">Aspartyl/glutamyl-tRNA(Asn/Gln) amidotransferase subunit B</fullName>
        <shortName evidence="10">Asp/Glu-ADT subunit B</shortName>
        <ecNumber evidence="10">6.3.5.-</ecNumber>
    </recommendedName>
</protein>
<dbReference type="GO" id="GO:0016740">
    <property type="term" value="F:transferase activity"/>
    <property type="evidence" value="ECO:0007669"/>
    <property type="project" value="UniProtKB-KW"/>
</dbReference>
<evidence type="ECO:0000256" key="9">
    <source>
        <dbReference type="ARBA" id="ARBA00047913"/>
    </source>
</evidence>
<evidence type="ECO:0000256" key="1">
    <source>
        <dbReference type="ARBA" id="ARBA00005306"/>
    </source>
</evidence>
<dbReference type="NCBIfam" id="TIGR00133">
    <property type="entry name" value="gatB"/>
    <property type="match status" value="1"/>
</dbReference>
<dbReference type="InterPro" id="IPR023168">
    <property type="entry name" value="GatB_Yqey_C_2"/>
</dbReference>
<comment type="catalytic activity">
    <reaction evidence="9 10">
        <text>L-glutamyl-tRNA(Gln) + L-glutamine + ATP + H2O = L-glutaminyl-tRNA(Gln) + L-glutamate + ADP + phosphate + H(+)</text>
        <dbReference type="Rhea" id="RHEA:17521"/>
        <dbReference type="Rhea" id="RHEA-COMP:9681"/>
        <dbReference type="Rhea" id="RHEA-COMP:9684"/>
        <dbReference type="ChEBI" id="CHEBI:15377"/>
        <dbReference type="ChEBI" id="CHEBI:15378"/>
        <dbReference type="ChEBI" id="CHEBI:29985"/>
        <dbReference type="ChEBI" id="CHEBI:30616"/>
        <dbReference type="ChEBI" id="CHEBI:43474"/>
        <dbReference type="ChEBI" id="CHEBI:58359"/>
        <dbReference type="ChEBI" id="CHEBI:78520"/>
        <dbReference type="ChEBI" id="CHEBI:78521"/>
        <dbReference type="ChEBI" id="CHEBI:456216"/>
    </reaction>
</comment>
<comment type="subunit">
    <text evidence="2 10">Heterotrimer of A, B and C subunits.</text>
</comment>
<dbReference type="NCBIfam" id="NF004012">
    <property type="entry name" value="PRK05477.1-2"/>
    <property type="match status" value="1"/>
</dbReference>
<dbReference type="GO" id="GO:0006412">
    <property type="term" value="P:translation"/>
    <property type="evidence" value="ECO:0007669"/>
    <property type="project" value="UniProtKB-UniRule"/>
</dbReference>
<name>A0A0G2Z949_9BACT</name>
<dbReference type="STRING" id="1330330.IX53_09880"/>
<organism evidence="12 13">
    <name type="scientific">Kosmotoga pacifica</name>
    <dbReference type="NCBI Taxonomy" id="1330330"/>
    <lineage>
        <taxon>Bacteria</taxon>
        <taxon>Thermotogati</taxon>
        <taxon>Thermotogota</taxon>
        <taxon>Thermotogae</taxon>
        <taxon>Kosmotogales</taxon>
        <taxon>Kosmotogaceae</taxon>
        <taxon>Kosmotoga</taxon>
    </lineage>
</organism>
<dbReference type="GO" id="GO:0050566">
    <property type="term" value="F:asparaginyl-tRNA synthase (glutamine-hydrolyzing) activity"/>
    <property type="evidence" value="ECO:0007669"/>
    <property type="project" value="RHEA"/>
</dbReference>
<evidence type="ECO:0000259" key="11">
    <source>
        <dbReference type="SMART" id="SM00845"/>
    </source>
</evidence>
<dbReference type="NCBIfam" id="NF004014">
    <property type="entry name" value="PRK05477.1-4"/>
    <property type="match status" value="1"/>
</dbReference>
<dbReference type="InterPro" id="IPR004413">
    <property type="entry name" value="GatB"/>
</dbReference>
<keyword evidence="3 10" id="KW-0436">Ligase</keyword>
<dbReference type="HAMAP" id="MF_00121">
    <property type="entry name" value="GatB"/>
    <property type="match status" value="1"/>
</dbReference>
<dbReference type="GO" id="GO:0005524">
    <property type="term" value="F:ATP binding"/>
    <property type="evidence" value="ECO:0007669"/>
    <property type="project" value="UniProtKB-KW"/>
</dbReference>
<dbReference type="GO" id="GO:0070681">
    <property type="term" value="P:glutaminyl-tRNAGln biosynthesis via transamidation"/>
    <property type="evidence" value="ECO:0007669"/>
    <property type="project" value="TreeGrafter"/>
</dbReference>
<dbReference type="InterPro" id="IPR014746">
    <property type="entry name" value="Gln_synth/guanido_kin_cat_dom"/>
</dbReference>
<feature type="domain" description="Asn/Gln amidotransferase" evidence="11">
    <location>
        <begin position="332"/>
        <end position="479"/>
    </location>
</feature>
<comment type="catalytic activity">
    <reaction evidence="8 10">
        <text>L-aspartyl-tRNA(Asn) + L-glutamine + ATP + H2O = L-asparaginyl-tRNA(Asn) + L-glutamate + ADP + phosphate + 2 H(+)</text>
        <dbReference type="Rhea" id="RHEA:14513"/>
        <dbReference type="Rhea" id="RHEA-COMP:9674"/>
        <dbReference type="Rhea" id="RHEA-COMP:9677"/>
        <dbReference type="ChEBI" id="CHEBI:15377"/>
        <dbReference type="ChEBI" id="CHEBI:15378"/>
        <dbReference type="ChEBI" id="CHEBI:29985"/>
        <dbReference type="ChEBI" id="CHEBI:30616"/>
        <dbReference type="ChEBI" id="CHEBI:43474"/>
        <dbReference type="ChEBI" id="CHEBI:58359"/>
        <dbReference type="ChEBI" id="CHEBI:78515"/>
        <dbReference type="ChEBI" id="CHEBI:78516"/>
        <dbReference type="ChEBI" id="CHEBI:456216"/>
    </reaction>
</comment>
<dbReference type="OrthoDB" id="9804078at2"/>
<dbReference type="RefSeq" id="WP_047755222.1">
    <property type="nucleotide sequence ID" value="NZ_CAJUHA010000010.1"/>
</dbReference>
<dbReference type="InterPro" id="IPR017958">
    <property type="entry name" value="Gln-tRNA_amidoTrfase_suB_CS"/>
</dbReference>
<dbReference type="GO" id="GO:0050567">
    <property type="term" value="F:glutaminyl-tRNA synthase (glutamine-hydrolyzing) activity"/>
    <property type="evidence" value="ECO:0007669"/>
    <property type="project" value="UniProtKB-UniRule"/>
</dbReference>
<sequence>MYRTVIGLEIHAQLSTKTKAFCSCSADVFELEANTAICPVCTGQPGALPVLNESVVEYAVKAALALNCKINLKSTFDRKNYFYPDLPKGYQITQYFTPIAENGFLKFKVDGEEKKVRIRRIHIEEDAGKMIHQGSDSISEATGSLVNLNRCGVPLIEIVTEPDISSPKEARIFMELLRDTLRALDVCSGDMEKGALRCDANISIVDEEAKKASNRVEVKNINSFKFVEKALEFERERIIKALESGSNVEKETRTWNFAKRETSSMRSKEEENDYRYFPEPDLPPLRLTRKYIEMIERSLPELPQEKIERLVREYGIPEYDATVLASDGEVARFFEDVAKRTGNPKEASNWIMTELLREINQRGISLRDMPIKVEHFVRLFELLKQETISVKIAKELFPIMVETGKFPDQLVKERGMEQISDKNLIEEIVLKAMKANPKAVQQYKEGKKGVMGYFIGAVMKETKGKANPAVVNEVVRRLLET</sequence>
<dbReference type="Proteomes" id="UP000035159">
    <property type="component" value="Chromosome"/>
</dbReference>
<dbReference type="EC" id="6.3.5.-" evidence="10"/>
<keyword evidence="12" id="KW-0808">Transferase</keyword>
<dbReference type="AlphaFoldDB" id="A0A0G2Z949"/>
<dbReference type="InterPro" id="IPR003789">
    <property type="entry name" value="Asn/Gln_tRNA_amidoTrase-B-like"/>
</dbReference>
<dbReference type="Gene3D" id="1.10.10.410">
    <property type="match status" value="1"/>
</dbReference>
<dbReference type="Gene3D" id="1.10.150.380">
    <property type="entry name" value="GatB domain, N-terminal subdomain"/>
    <property type="match status" value="1"/>
</dbReference>
<dbReference type="PATRIC" id="fig|1330330.3.peg.2014"/>
<dbReference type="Pfam" id="PF02637">
    <property type="entry name" value="GatB_Yqey"/>
    <property type="match status" value="1"/>
</dbReference>
<dbReference type="KEGG" id="kpf:IX53_09880"/>
<evidence type="ECO:0000256" key="10">
    <source>
        <dbReference type="HAMAP-Rule" id="MF_00121"/>
    </source>
</evidence>
<comment type="function">
    <text evidence="7 10">Allows the formation of correctly charged Asn-tRNA(Asn) or Gln-tRNA(Gln) through the transamidation of misacylated Asp-tRNA(Asn) or Glu-tRNA(Gln) in organisms which lack either or both of asparaginyl-tRNA or glutaminyl-tRNA synthetases. The reaction takes place in the presence of glutamine and ATP through an activated phospho-Asp-tRNA(Asn) or phospho-Glu-tRNA(Gln).</text>
</comment>
<gene>
    <name evidence="10" type="primary">gatB</name>
    <name evidence="12" type="ORF">IX53_09880</name>
</gene>
<evidence type="ECO:0000256" key="8">
    <source>
        <dbReference type="ARBA" id="ARBA00047380"/>
    </source>
</evidence>
<dbReference type="PROSITE" id="PS01234">
    <property type="entry name" value="GATB"/>
    <property type="match status" value="1"/>
</dbReference>
<evidence type="ECO:0000313" key="12">
    <source>
        <dbReference type="EMBL" id="AKI98087.1"/>
    </source>
</evidence>
<dbReference type="InterPro" id="IPR018027">
    <property type="entry name" value="Asn/Gln_amidotransferase"/>
</dbReference>
<dbReference type="InterPro" id="IPR017959">
    <property type="entry name" value="Asn/Gln-tRNA_amidoTrfase_suB/E"/>
</dbReference>
<dbReference type="PANTHER" id="PTHR11659:SF0">
    <property type="entry name" value="GLUTAMYL-TRNA(GLN) AMIDOTRANSFERASE SUBUNIT B, MITOCHONDRIAL"/>
    <property type="match status" value="1"/>
</dbReference>
<keyword evidence="13" id="KW-1185">Reference proteome</keyword>
<dbReference type="InterPro" id="IPR042114">
    <property type="entry name" value="GatB_C_1"/>
</dbReference>
<evidence type="ECO:0000256" key="2">
    <source>
        <dbReference type="ARBA" id="ARBA00011123"/>
    </source>
</evidence>
<dbReference type="SMART" id="SM00845">
    <property type="entry name" value="GatB_Yqey"/>
    <property type="match status" value="1"/>
</dbReference>
<accession>A0A0G2Z949</accession>
<keyword evidence="6 10" id="KW-0648">Protein biosynthesis</keyword>
<dbReference type="SUPFAM" id="SSF55931">
    <property type="entry name" value="Glutamine synthetase/guanido kinase"/>
    <property type="match status" value="1"/>
</dbReference>
<dbReference type="FunFam" id="1.10.150.380:FF:000001">
    <property type="entry name" value="Aspartyl/glutamyl-tRNA(Asn/Gln) amidotransferase subunit B"/>
    <property type="match status" value="1"/>
</dbReference>
<dbReference type="EMBL" id="CP011232">
    <property type="protein sequence ID" value="AKI98087.1"/>
    <property type="molecule type" value="Genomic_DNA"/>
</dbReference>
<dbReference type="FunFam" id="1.10.10.410:FF:000001">
    <property type="entry name" value="Aspartyl/glutamyl-tRNA(Asn/Gln) amidotransferase subunit B"/>
    <property type="match status" value="1"/>
</dbReference>
<comment type="similarity">
    <text evidence="1 10">Belongs to the GatB/GatE family. GatB subfamily.</text>
</comment>
<evidence type="ECO:0000256" key="6">
    <source>
        <dbReference type="ARBA" id="ARBA00022917"/>
    </source>
</evidence>
<keyword evidence="5 10" id="KW-0067">ATP-binding</keyword>